<organism evidence="1 2">
    <name type="scientific">Cystoisospora suis</name>
    <dbReference type="NCBI Taxonomy" id="483139"/>
    <lineage>
        <taxon>Eukaryota</taxon>
        <taxon>Sar</taxon>
        <taxon>Alveolata</taxon>
        <taxon>Apicomplexa</taxon>
        <taxon>Conoidasida</taxon>
        <taxon>Coccidia</taxon>
        <taxon>Eucoccidiorida</taxon>
        <taxon>Eimeriorina</taxon>
        <taxon>Sarcocystidae</taxon>
        <taxon>Cystoisospora</taxon>
    </lineage>
</organism>
<proteinExistence type="predicted"/>
<evidence type="ECO:0000313" key="1">
    <source>
        <dbReference type="EMBL" id="PHJ24487.1"/>
    </source>
</evidence>
<protein>
    <submittedName>
        <fullName evidence="1">Uncharacterized protein</fullName>
    </submittedName>
</protein>
<dbReference type="VEuPathDB" id="ToxoDB:CSUI_001669"/>
<accession>A0A2C6L7Q8</accession>
<feature type="non-terminal residue" evidence="1">
    <location>
        <position position="1"/>
    </location>
</feature>
<gene>
    <name evidence="1" type="ORF">CSUI_001669</name>
</gene>
<evidence type="ECO:0000313" key="2">
    <source>
        <dbReference type="Proteomes" id="UP000221165"/>
    </source>
</evidence>
<name>A0A2C6L7Q8_9APIC</name>
<reference evidence="1 2" key="1">
    <citation type="journal article" date="2017" name="Int. J. Parasitol.">
        <title>The genome of the protozoan parasite Cystoisospora suis and a reverse vaccinology approach to identify vaccine candidates.</title>
        <authorList>
            <person name="Palmieri N."/>
            <person name="Shrestha A."/>
            <person name="Ruttkowski B."/>
            <person name="Beck T."/>
            <person name="Vogl C."/>
            <person name="Tomley F."/>
            <person name="Blake D.P."/>
            <person name="Joachim A."/>
        </authorList>
    </citation>
    <scope>NUCLEOTIDE SEQUENCE [LARGE SCALE GENOMIC DNA]</scope>
    <source>
        <strain evidence="1 2">Wien I</strain>
    </source>
</reference>
<dbReference type="GeneID" id="94425085"/>
<dbReference type="EMBL" id="MIGC01000671">
    <property type="protein sequence ID" value="PHJ24487.1"/>
    <property type="molecule type" value="Genomic_DNA"/>
</dbReference>
<keyword evidence="2" id="KW-1185">Reference proteome</keyword>
<comment type="caution">
    <text evidence="1">The sequence shown here is derived from an EMBL/GenBank/DDBJ whole genome shotgun (WGS) entry which is preliminary data.</text>
</comment>
<sequence>RGKTLFSCYESDFSVRIGSFSQLGISPQSVSIRPVSRFCPGRKVVFQRLVCASRVTPTIPCGPSRTYFERCSASRFFSFLKIPGGCLNGRRGYITTRRGRKDRSPGSSEPRVSNQSECCLFLWGGPSYTHCPRMDRSSALSGETCFLRQGCFPWGASCFYSSDVVPAGP</sequence>
<dbReference type="Proteomes" id="UP000221165">
    <property type="component" value="Unassembled WGS sequence"/>
</dbReference>
<dbReference type="AlphaFoldDB" id="A0A2C6L7Q8"/>
<dbReference type="RefSeq" id="XP_067926160.1">
    <property type="nucleotide sequence ID" value="XM_068061874.1"/>
</dbReference>